<dbReference type="InterPro" id="IPR000073">
    <property type="entry name" value="AB_hydrolase_1"/>
</dbReference>
<dbReference type="Gene3D" id="3.40.50.1820">
    <property type="entry name" value="alpha/beta hydrolase"/>
    <property type="match status" value="1"/>
</dbReference>
<feature type="compositionally biased region" description="Basic and acidic residues" evidence="7">
    <location>
        <begin position="16"/>
        <end position="26"/>
    </location>
</feature>
<evidence type="ECO:0000256" key="4">
    <source>
        <dbReference type="ARBA" id="ARBA00049203"/>
    </source>
</evidence>
<proteinExistence type="inferred from homology"/>
<evidence type="ECO:0000313" key="9">
    <source>
        <dbReference type="EMBL" id="CAE8735552.1"/>
    </source>
</evidence>
<feature type="region of interest" description="Disordered" evidence="7">
    <location>
        <begin position="1"/>
        <end position="28"/>
    </location>
</feature>
<dbReference type="InterPro" id="IPR029058">
    <property type="entry name" value="AB_hydrolase_fold"/>
</dbReference>
<evidence type="ECO:0000256" key="3">
    <source>
        <dbReference type="ARBA" id="ARBA00022801"/>
    </source>
</evidence>
<accession>A0A813LNK3</accession>
<evidence type="ECO:0000256" key="1">
    <source>
        <dbReference type="ARBA" id="ARBA00008645"/>
    </source>
</evidence>
<feature type="region of interest" description="Disordered" evidence="7">
    <location>
        <begin position="372"/>
        <end position="412"/>
    </location>
</feature>
<sequence>MLAPPPPPVRKVPCRPGREKAEKDDAMQGSGYSNWICEELQLESGRKVRTYWWPACSAAVGQQRTAILCLHGAGDVGLVWAPVASLLVADGRLPGTTVVAADLRGHGLDEDDSDLCISRLVSDALELVETVSTRLGPCTGVVLAGHSLGGSVAARAAAEGLSRRPPLPVRAALLLDTVEGTALEGLTRTAAWLRARPHTFRSPAEAVRWALAVGMLQNERVARLTVPARLRQLPAIAGRPGGEPGSSQQPGAADVSSDSVASVGSVGPWCWRAKVSEAEQHWRGWFEGLSQIFTALPLPKLLVVGGVDRLDGPLEAAHMQGRFKLSVVPHSGHQLHEDRPEEVAEAFAAFLSGLQRQQAAFVRLQAEAEPATALSPPSVVAAGLKRNREHRGAESSDSLCRENRSVQSLAEK</sequence>
<dbReference type="PIRSF" id="PIRSF022950">
    <property type="entry name" value="PPase_methylesterase_euk"/>
    <property type="match status" value="1"/>
</dbReference>
<organism evidence="9 10">
    <name type="scientific">Polarella glacialis</name>
    <name type="common">Dinoflagellate</name>
    <dbReference type="NCBI Taxonomy" id="89957"/>
    <lineage>
        <taxon>Eukaryota</taxon>
        <taxon>Sar</taxon>
        <taxon>Alveolata</taxon>
        <taxon>Dinophyceae</taxon>
        <taxon>Suessiales</taxon>
        <taxon>Suessiaceae</taxon>
        <taxon>Polarella</taxon>
    </lineage>
</organism>
<dbReference type="AlphaFoldDB" id="A0A813LNK3"/>
<evidence type="ECO:0000256" key="2">
    <source>
        <dbReference type="ARBA" id="ARBA00022487"/>
    </source>
</evidence>
<feature type="region of interest" description="Disordered" evidence="7">
    <location>
        <begin position="235"/>
        <end position="260"/>
    </location>
</feature>
<evidence type="ECO:0000256" key="5">
    <source>
        <dbReference type="PIRNR" id="PIRNR022950"/>
    </source>
</evidence>
<comment type="similarity">
    <text evidence="1 5">Belongs to the AB hydrolase superfamily.</text>
</comment>
<dbReference type="EMBL" id="CAJNNW010036560">
    <property type="protein sequence ID" value="CAE8735552.1"/>
    <property type="molecule type" value="Genomic_DNA"/>
</dbReference>
<name>A0A813LNK3_POLGL</name>
<dbReference type="InterPro" id="IPR016812">
    <property type="entry name" value="PPase_methylesterase_euk"/>
</dbReference>
<gene>
    <name evidence="9" type="ORF">PGLA2088_LOCUS47906</name>
</gene>
<dbReference type="PANTHER" id="PTHR14189:SF0">
    <property type="entry name" value="PROTEIN PHOSPHATASE METHYLESTERASE 1"/>
    <property type="match status" value="1"/>
</dbReference>
<dbReference type="SUPFAM" id="SSF53474">
    <property type="entry name" value="alpha/beta-Hydrolases"/>
    <property type="match status" value="1"/>
</dbReference>
<feature type="active site" evidence="6">
    <location>
        <position position="147"/>
    </location>
</feature>
<feature type="compositionally biased region" description="Pro residues" evidence="7">
    <location>
        <begin position="1"/>
        <end position="10"/>
    </location>
</feature>
<keyword evidence="3 5" id="KW-0378">Hydrolase</keyword>
<reference evidence="9" key="1">
    <citation type="submission" date="2021-02" db="EMBL/GenBank/DDBJ databases">
        <authorList>
            <person name="Dougan E. K."/>
            <person name="Rhodes N."/>
            <person name="Thang M."/>
            <person name="Chan C."/>
        </authorList>
    </citation>
    <scope>NUCLEOTIDE SEQUENCE</scope>
</reference>
<comment type="caution">
    <text evidence="9">The sequence shown here is derived from an EMBL/GenBank/DDBJ whole genome shotgun (WGS) entry which is preliminary data.</text>
</comment>
<dbReference type="GO" id="GO:0051723">
    <property type="term" value="F:protein methylesterase activity"/>
    <property type="evidence" value="ECO:0007669"/>
    <property type="project" value="UniProtKB-EC"/>
</dbReference>
<evidence type="ECO:0000259" key="8">
    <source>
        <dbReference type="Pfam" id="PF12697"/>
    </source>
</evidence>
<evidence type="ECO:0000256" key="7">
    <source>
        <dbReference type="SAM" id="MobiDB-lite"/>
    </source>
</evidence>
<dbReference type="Proteomes" id="UP000626109">
    <property type="component" value="Unassembled WGS sequence"/>
</dbReference>
<comment type="function">
    <text evidence="5">Demethylates proteins that have been reversibly carboxymethylated.</text>
</comment>
<evidence type="ECO:0000256" key="6">
    <source>
        <dbReference type="PIRSR" id="PIRSR022950-1"/>
    </source>
</evidence>
<dbReference type="PANTHER" id="PTHR14189">
    <property type="entry name" value="PROTEIN PHOSPHATASE METHYLESTERASE-1 RELATED"/>
    <property type="match status" value="1"/>
</dbReference>
<dbReference type="EC" id="3.1.1.-" evidence="5"/>
<comment type="catalytic activity">
    <reaction evidence="4">
        <text>[phosphatase 2A protein]-C-terminal L-leucine methyl ester + H2O = [phosphatase 2A protein]-C-terminal L-leucine + methanol + H(+)</text>
        <dbReference type="Rhea" id="RHEA:48548"/>
        <dbReference type="Rhea" id="RHEA-COMP:12134"/>
        <dbReference type="Rhea" id="RHEA-COMP:12135"/>
        <dbReference type="ChEBI" id="CHEBI:15377"/>
        <dbReference type="ChEBI" id="CHEBI:15378"/>
        <dbReference type="ChEBI" id="CHEBI:17790"/>
        <dbReference type="ChEBI" id="CHEBI:90516"/>
        <dbReference type="ChEBI" id="CHEBI:90517"/>
        <dbReference type="EC" id="3.1.1.89"/>
    </reaction>
</comment>
<feature type="domain" description="AB hydrolase-1" evidence="8">
    <location>
        <begin position="67"/>
        <end position="346"/>
    </location>
</feature>
<feature type="compositionally biased region" description="Low complexity" evidence="7">
    <location>
        <begin position="245"/>
        <end position="260"/>
    </location>
</feature>
<feature type="active site" evidence="6">
    <location>
        <position position="176"/>
    </location>
</feature>
<feature type="compositionally biased region" description="Basic and acidic residues" evidence="7">
    <location>
        <begin position="390"/>
        <end position="412"/>
    </location>
</feature>
<dbReference type="Pfam" id="PF12697">
    <property type="entry name" value="Abhydrolase_6"/>
    <property type="match status" value="1"/>
</dbReference>
<feature type="active site" evidence="6">
    <location>
        <position position="333"/>
    </location>
</feature>
<evidence type="ECO:0000313" key="10">
    <source>
        <dbReference type="Proteomes" id="UP000626109"/>
    </source>
</evidence>
<protein>
    <recommendedName>
        <fullName evidence="5">Protein phosphatase methylesterase 1</fullName>
        <shortName evidence="5">PME-1</shortName>
        <ecNumber evidence="5">3.1.1.-</ecNumber>
    </recommendedName>
</protein>
<keyword evidence="2 5" id="KW-0719">Serine esterase</keyword>